<dbReference type="EMBL" id="JAPEIS010000002">
    <property type="protein sequence ID" value="KAJ8068630.1"/>
    <property type="molecule type" value="Genomic_DNA"/>
</dbReference>
<evidence type="ECO:0000313" key="2">
    <source>
        <dbReference type="Proteomes" id="UP001152300"/>
    </source>
</evidence>
<dbReference type="Proteomes" id="UP001152300">
    <property type="component" value="Unassembled WGS sequence"/>
</dbReference>
<name>A0A9X0ATK2_9HELO</name>
<organism evidence="1 2">
    <name type="scientific">Sclerotinia nivalis</name>
    <dbReference type="NCBI Taxonomy" id="352851"/>
    <lineage>
        <taxon>Eukaryota</taxon>
        <taxon>Fungi</taxon>
        <taxon>Dikarya</taxon>
        <taxon>Ascomycota</taxon>
        <taxon>Pezizomycotina</taxon>
        <taxon>Leotiomycetes</taxon>
        <taxon>Helotiales</taxon>
        <taxon>Sclerotiniaceae</taxon>
        <taxon>Sclerotinia</taxon>
    </lineage>
</organism>
<gene>
    <name evidence="1" type="ORF">OCU04_002334</name>
</gene>
<comment type="caution">
    <text evidence="1">The sequence shown here is derived from an EMBL/GenBank/DDBJ whole genome shotgun (WGS) entry which is preliminary data.</text>
</comment>
<proteinExistence type="predicted"/>
<protein>
    <submittedName>
        <fullName evidence="1">Uncharacterized protein</fullName>
    </submittedName>
</protein>
<keyword evidence="2" id="KW-1185">Reference proteome</keyword>
<dbReference type="AlphaFoldDB" id="A0A9X0ATK2"/>
<reference evidence="1" key="1">
    <citation type="submission" date="2022-11" db="EMBL/GenBank/DDBJ databases">
        <title>Genome Resource of Sclerotinia nivalis Strain SnTB1, a Plant Pathogen Isolated from American Ginseng.</title>
        <authorList>
            <person name="Fan S."/>
        </authorList>
    </citation>
    <scope>NUCLEOTIDE SEQUENCE</scope>
    <source>
        <strain evidence="1">SnTB1</strain>
    </source>
</reference>
<evidence type="ECO:0000313" key="1">
    <source>
        <dbReference type="EMBL" id="KAJ8068630.1"/>
    </source>
</evidence>
<dbReference type="OrthoDB" id="4662583at2759"/>
<sequence>MLEVIFLIGALASTIAYASARLIRICSTRIEVSIPVVVPIQGKVKEKIDENENISKYQALRNLRDQHEVAAVMSRLIDEDGAGAWPPNANHDSWPMALRPYKEVYFQLIPLLSAAPPSLDDDVNNERRKKYRSIMQKSLTEQVNIPQVVTIMAAVEVGN</sequence>
<accession>A0A9X0ATK2</accession>